<gene>
    <name evidence="2" type="ORF">CHYS00102_LOCUS8731</name>
</gene>
<evidence type="ECO:0000313" key="2">
    <source>
        <dbReference type="EMBL" id="CAD8881544.1"/>
    </source>
</evidence>
<feature type="chain" id="PRO_5031530662" description="MACPF domain-containing protein" evidence="1">
    <location>
        <begin position="21"/>
        <end position="491"/>
    </location>
</feature>
<evidence type="ECO:0008006" key="3">
    <source>
        <dbReference type="Google" id="ProtNLM"/>
    </source>
</evidence>
<feature type="signal peptide" evidence="1">
    <location>
        <begin position="1"/>
        <end position="20"/>
    </location>
</feature>
<proteinExistence type="predicted"/>
<reference evidence="2" key="1">
    <citation type="submission" date="2021-01" db="EMBL/GenBank/DDBJ databases">
        <authorList>
            <person name="Corre E."/>
            <person name="Pelletier E."/>
            <person name="Niang G."/>
            <person name="Scheremetjew M."/>
            <person name="Finn R."/>
            <person name="Kale V."/>
            <person name="Holt S."/>
            <person name="Cochrane G."/>
            <person name="Meng A."/>
            <person name="Brown T."/>
            <person name="Cohen L."/>
        </authorList>
    </citation>
    <scope>NUCLEOTIDE SEQUENCE</scope>
    <source>
        <strain evidence="2">308</strain>
    </source>
</reference>
<sequence>MLNKCLYTLLCLVAPRIVSGSSVVSDWRIRSRGLSPTIGRSYSMSTGAVGALCLDVDNDSLTHPSFDYVYYFKEVDTVTDVQLVDQDESSSTWQTTRDTILDKILTNSRPGVIVKSLFSMMQVDKYYVSANELVTTLAPEALTLLSRGQFPQFFQNCGPNYIRSLRRKSEFSGLFTSESTVEDTGSKNIVKAIASTGLDQVVEDLSSKIQDLNLQISISVVGIKPMPHGTLAPRTPDDYAKAMDYAFKSMMDPGVGLVQSIEVVPWVNNPQFQNQARLKKDVSSSTEISLSPFLRRFYLITNSELIAKIVDTLRHRMQTFQSVVRCLTFVNNFPIDATTNAKFLRNKYSTCAPNASTGTHCTPNLTNVHSLRQLLIGALPVETTDSGGVTTTVTTYLIQRMANNMDSYMTNYMKPCFEEMTSMDGQISTMQTKHWANMDGCKQVSCTFPGTKWDTSTNTCVVEGESDGLGWTVRSMCMPSIMEFPSPPPSQ</sequence>
<name>A0A7S1BBN1_9STRA</name>
<dbReference type="EMBL" id="HBFR01012090">
    <property type="protein sequence ID" value="CAD8881544.1"/>
    <property type="molecule type" value="Transcribed_RNA"/>
</dbReference>
<organism evidence="2">
    <name type="scientific">Corethron hystrix</name>
    <dbReference type="NCBI Taxonomy" id="216773"/>
    <lineage>
        <taxon>Eukaryota</taxon>
        <taxon>Sar</taxon>
        <taxon>Stramenopiles</taxon>
        <taxon>Ochrophyta</taxon>
        <taxon>Bacillariophyta</taxon>
        <taxon>Coscinodiscophyceae</taxon>
        <taxon>Corethrophycidae</taxon>
        <taxon>Corethrales</taxon>
        <taxon>Corethraceae</taxon>
        <taxon>Corethron</taxon>
    </lineage>
</organism>
<evidence type="ECO:0000256" key="1">
    <source>
        <dbReference type="SAM" id="SignalP"/>
    </source>
</evidence>
<accession>A0A7S1BBN1</accession>
<protein>
    <recommendedName>
        <fullName evidence="3">MACPF domain-containing protein</fullName>
    </recommendedName>
</protein>
<dbReference type="AlphaFoldDB" id="A0A7S1BBN1"/>
<keyword evidence="1" id="KW-0732">Signal</keyword>